<dbReference type="PANTHER" id="PTHR43727">
    <property type="entry name" value="DIAMINOPIMELATE DECARBOXYLASE"/>
    <property type="match status" value="1"/>
</dbReference>
<dbReference type="PANTHER" id="PTHR43727:SF2">
    <property type="entry name" value="GROUP IV DECARBOXYLASE"/>
    <property type="match status" value="1"/>
</dbReference>
<feature type="active site" description="Proton donor" evidence="14">
    <location>
        <position position="344"/>
    </location>
</feature>
<comment type="caution">
    <text evidence="20">The sequence shown here is derived from an EMBL/GenBank/DDBJ whole genome shotgun (WGS) entry which is preliminary data.</text>
</comment>
<feature type="domain" description="Orn/DAP/Arg decarboxylase 2 C-terminal" evidence="16">
    <location>
        <begin position="31"/>
        <end position="370"/>
    </location>
</feature>
<organism evidence="20 21">
    <name type="scientific">Vibrio fortis</name>
    <dbReference type="NCBI Taxonomy" id="212667"/>
    <lineage>
        <taxon>Bacteria</taxon>
        <taxon>Pseudomonadati</taxon>
        <taxon>Pseudomonadota</taxon>
        <taxon>Gammaproteobacteria</taxon>
        <taxon>Vibrionales</taxon>
        <taxon>Vibrionaceae</taxon>
        <taxon>Vibrio</taxon>
    </lineage>
</organism>
<keyword evidence="6 13" id="KW-0457">Lysine biosynthesis</keyword>
<dbReference type="CDD" id="cd06828">
    <property type="entry name" value="PLPDE_III_DapDC"/>
    <property type="match status" value="1"/>
</dbReference>
<dbReference type="PRINTS" id="PR01179">
    <property type="entry name" value="ODADCRBXLASE"/>
</dbReference>
<evidence type="ECO:0000259" key="17">
    <source>
        <dbReference type="Pfam" id="PF02784"/>
    </source>
</evidence>
<evidence type="ECO:0000313" key="23">
    <source>
        <dbReference type="Proteomes" id="UP000326789"/>
    </source>
</evidence>
<dbReference type="InterPro" id="IPR002986">
    <property type="entry name" value="DAP_deCOOHase_LysA"/>
</dbReference>
<feature type="binding site" evidence="13">
    <location>
        <position position="372"/>
    </location>
    <ligand>
        <name>substrate</name>
    </ligand>
</feature>
<dbReference type="FunFam" id="2.40.37.10:FF:000003">
    <property type="entry name" value="Diaminopimelate decarboxylase"/>
    <property type="match status" value="1"/>
</dbReference>
<keyword evidence="5 13" id="KW-0663">Pyridoxal phosphate</keyword>
<dbReference type="HAMAP" id="MF_02120">
    <property type="entry name" value="LysA"/>
    <property type="match status" value="1"/>
</dbReference>
<evidence type="ECO:0000313" key="19">
    <source>
        <dbReference type="EMBL" id="KAB0300432.1"/>
    </source>
</evidence>
<dbReference type="PROSITE" id="PS00878">
    <property type="entry name" value="ODR_DC_2_1"/>
    <property type="match status" value="1"/>
</dbReference>
<evidence type="ECO:0000313" key="22">
    <source>
        <dbReference type="Proteomes" id="UP000326687"/>
    </source>
</evidence>
<keyword evidence="7 13" id="KW-0456">Lyase</keyword>
<keyword evidence="4 13" id="KW-0210">Decarboxylase</keyword>
<dbReference type="EMBL" id="VXDD01000004">
    <property type="protein sequence ID" value="KAB0300432.1"/>
    <property type="molecule type" value="Genomic_DNA"/>
</dbReference>
<dbReference type="AlphaFoldDB" id="A0A066UKZ4"/>
<dbReference type="SUPFAM" id="SSF51419">
    <property type="entry name" value="PLP-binding barrel"/>
    <property type="match status" value="1"/>
</dbReference>
<evidence type="ECO:0000256" key="5">
    <source>
        <dbReference type="ARBA" id="ARBA00022898"/>
    </source>
</evidence>
<evidence type="ECO:0000256" key="8">
    <source>
        <dbReference type="ARBA" id="ARBA00050464"/>
    </source>
</evidence>
<evidence type="ECO:0000256" key="12">
    <source>
        <dbReference type="ARBA" id="ARBA00074972"/>
    </source>
</evidence>
<evidence type="ECO:0000313" key="21">
    <source>
        <dbReference type="Proteomes" id="UP000027219"/>
    </source>
</evidence>
<dbReference type="UniPathway" id="UPA00034">
    <property type="reaction ID" value="UER00027"/>
</dbReference>
<dbReference type="Pfam" id="PF00278">
    <property type="entry name" value="Orn_DAP_Arg_deC"/>
    <property type="match status" value="1"/>
</dbReference>
<evidence type="ECO:0000256" key="3">
    <source>
        <dbReference type="ARBA" id="ARBA00022605"/>
    </source>
</evidence>
<evidence type="ECO:0000256" key="6">
    <source>
        <dbReference type="ARBA" id="ARBA00023154"/>
    </source>
</evidence>
<evidence type="ECO:0000256" key="2">
    <source>
        <dbReference type="ARBA" id="ARBA00011738"/>
    </source>
</evidence>
<feature type="binding site" evidence="13">
    <location>
        <position position="318"/>
    </location>
    <ligand>
        <name>substrate</name>
    </ligand>
</feature>
<evidence type="ECO:0000256" key="11">
    <source>
        <dbReference type="ARBA" id="ARBA00066427"/>
    </source>
</evidence>
<reference evidence="19 22" key="2">
    <citation type="submission" date="2019-09" db="EMBL/GenBank/DDBJ databases">
        <title>Vibrio Fortis S7-72.</title>
        <authorList>
            <person name="Das S.K."/>
        </authorList>
    </citation>
    <scope>NUCLEOTIDE SEQUENCE [LARGE SCALE GENOMIC DNA]</scope>
    <source>
        <strain evidence="19 22">S7-72</strain>
    </source>
</reference>
<dbReference type="GO" id="GO:0009089">
    <property type="term" value="P:lysine biosynthetic process via diaminopimelate"/>
    <property type="evidence" value="ECO:0007669"/>
    <property type="project" value="UniProtKB-UniRule"/>
</dbReference>
<dbReference type="Pfam" id="PF02784">
    <property type="entry name" value="Orn_Arg_deC_N"/>
    <property type="match status" value="1"/>
</dbReference>
<sequence length="417" mass="45803">MDYFNYQDDGQLWAENVALSQLAEQYGTPLYVYSRATLERHWNAFDSSVGEHPHLVCYAVKANSNLGVLNTLARLGSGFDIVSGGELERVIAAGGDPSKVVFSGVGKTAAEMKRALELKIKCFNVESEPELERLNKVAGELGVKAPISLRINPDVDANTHPYISTGLRDNKFGIAFDRAPAVYAFAQKLENLEIHGIDCHIGSQLTDIEPFIDATDRLLALIDQLRADGINIKHLDVGGGLGVVYRDELPPQPSDYAKALLARLDNHADLELIFEPGRAIAANAGVLLTKVEFLKPTEHKNFAIIDAAMNDLMRPALYQAWQDIVPVVPREGEAVTYDLVGPICETGDFLGKDRALVLEEGDLLAVRSAGAYGFVMSSNYNTRSRAAEVMVDGDKTHLVRQREELTSLWELENILPE</sequence>
<evidence type="ECO:0000256" key="4">
    <source>
        <dbReference type="ARBA" id="ARBA00022793"/>
    </source>
</evidence>
<dbReference type="Proteomes" id="UP000027219">
    <property type="component" value="Unassembled WGS sequence"/>
</dbReference>
<feature type="binding site" evidence="13">
    <location>
        <position position="372"/>
    </location>
    <ligand>
        <name>pyridoxal 5'-phosphate</name>
        <dbReference type="ChEBI" id="CHEBI:597326"/>
    </ligand>
</feature>
<dbReference type="Gene3D" id="3.20.20.10">
    <property type="entry name" value="Alanine racemase"/>
    <property type="match status" value="1"/>
</dbReference>
<dbReference type="PRINTS" id="PR01181">
    <property type="entry name" value="DAPDCRBXLASE"/>
</dbReference>
<dbReference type="GO" id="GO:0008836">
    <property type="term" value="F:diaminopimelate decarboxylase activity"/>
    <property type="evidence" value="ECO:0007669"/>
    <property type="project" value="UniProtKB-UniRule"/>
</dbReference>
<evidence type="ECO:0000256" key="10">
    <source>
        <dbReference type="ARBA" id="ARBA00060983"/>
    </source>
</evidence>
<dbReference type="STRING" id="212667.VFDL14_08225"/>
<reference evidence="18 23" key="3">
    <citation type="submission" date="2019-09" db="EMBL/GenBank/DDBJ databases">
        <title>Whole genome sequence of Vibrio fortis.</title>
        <authorList>
            <person name="Das S.K."/>
        </authorList>
    </citation>
    <scope>NUCLEOTIDE SEQUENCE [LARGE SCALE GENOMIC DNA]</scope>
    <source>
        <strain evidence="18 23">AN60</strain>
    </source>
</reference>
<feature type="binding site" evidence="13">
    <location>
        <position position="240"/>
    </location>
    <ligand>
        <name>pyridoxal 5'-phosphate</name>
        <dbReference type="ChEBI" id="CHEBI:597326"/>
    </ligand>
</feature>
<dbReference type="GO" id="GO:0030170">
    <property type="term" value="F:pyridoxal phosphate binding"/>
    <property type="evidence" value="ECO:0007669"/>
    <property type="project" value="UniProtKB-UniRule"/>
</dbReference>
<evidence type="ECO:0000256" key="9">
    <source>
        <dbReference type="ARBA" id="ARBA00060643"/>
    </source>
</evidence>
<dbReference type="SUPFAM" id="SSF50621">
    <property type="entry name" value="Alanine racemase C-terminal domain-like"/>
    <property type="match status" value="1"/>
</dbReference>
<evidence type="ECO:0000256" key="13">
    <source>
        <dbReference type="HAMAP-Rule" id="MF_02120"/>
    </source>
</evidence>
<dbReference type="EMBL" id="JFFR01000032">
    <property type="protein sequence ID" value="KDN26552.1"/>
    <property type="molecule type" value="Genomic_DNA"/>
</dbReference>
<dbReference type="Proteomes" id="UP000326687">
    <property type="component" value="Unassembled WGS sequence"/>
</dbReference>
<comment type="similarity">
    <text evidence="10 13">Belongs to the Orn/Lys/Arg decarboxylase class-II family. LysA subfamily.</text>
</comment>
<dbReference type="InterPro" id="IPR029066">
    <property type="entry name" value="PLP-binding_barrel"/>
</dbReference>
<proteinExistence type="inferred from homology"/>
<dbReference type="RefSeq" id="WP_032553347.1">
    <property type="nucleotide sequence ID" value="NZ_BTGL01000023.1"/>
</dbReference>
<comment type="subunit">
    <text evidence="2 13">Homodimer.</text>
</comment>
<dbReference type="Proteomes" id="UP000326789">
    <property type="component" value="Unassembled WGS sequence"/>
</dbReference>
<dbReference type="Gene3D" id="2.40.37.10">
    <property type="entry name" value="Lyase, Ornithine Decarboxylase, Chain A, domain 1"/>
    <property type="match status" value="1"/>
</dbReference>
<feature type="domain" description="Orn/DAP/Arg decarboxylase 2 N-terminal" evidence="17">
    <location>
        <begin position="36"/>
        <end position="282"/>
    </location>
</feature>
<protein>
    <recommendedName>
        <fullName evidence="12 13">Diaminopimelate decarboxylase</fullName>
        <shortName evidence="13">DAP decarboxylase</shortName>
        <shortName evidence="13">DAPDC</shortName>
        <ecNumber evidence="11 13">4.1.1.20</ecNumber>
    </recommendedName>
</protein>
<name>A0A066UKZ4_9VIBR</name>
<keyword evidence="3 13" id="KW-0028">Amino-acid biosynthesis</keyword>
<keyword evidence="21" id="KW-1185">Reference proteome</keyword>
<evidence type="ECO:0000256" key="7">
    <source>
        <dbReference type="ARBA" id="ARBA00023239"/>
    </source>
</evidence>
<dbReference type="EC" id="4.1.1.20" evidence="11 13"/>
<feature type="binding site" evidence="13">
    <location>
        <begin position="275"/>
        <end position="278"/>
    </location>
    <ligand>
        <name>pyridoxal 5'-phosphate</name>
        <dbReference type="ChEBI" id="CHEBI:597326"/>
    </ligand>
</feature>
<dbReference type="EMBL" id="VWSE01000011">
    <property type="protein sequence ID" value="KAB0285123.1"/>
    <property type="molecule type" value="Genomic_DNA"/>
</dbReference>
<reference evidence="20 21" key="1">
    <citation type="submission" date="2014-02" db="EMBL/GenBank/DDBJ databases">
        <title>Vibrio fortis Dalian14 Genome Sequencing.</title>
        <authorList>
            <person name="Wang Y."/>
            <person name="Song L."/>
            <person name="Liu G."/>
            <person name="Ding J."/>
        </authorList>
    </citation>
    <scope>NUCLEOTIDE SEQUENCE [LARGE SCALE GENOMIC DNA]</scope>
    <source>
        <strain evidence="20 21">Dalian14</strain>
    </source>
</reference>
<dbReference type="OrthoDB" id="9802241at2"/>
<evidence type="ECO:0000313" key="20">
    <source>
        <dbReference type="EMBL" id="KDN26552.1"/>
    </source>
</evidence>
<dbReference type="NCBIfam" id="TIGR01048">
    <property type="entry name" value="lysA"/>
    <property type="match status" value="1"/>
</dbReference>
<comment type="catalytic activity">
    <reaction evidence="8 13 15">
        <text>meso-2,6-diaminopimelate + H(+) = L-lysine + CO2</text>
        <dbReference type="Rhea" id="RHEA:15101"/>
        <dbReference type="ChEBI" id="CHEBI:15378"/>
        <dbReference type="ChEBI" id="CHEBI:16526"/>
        <dbReference type="ChEBI" id="CHEBI:32551"/>
        <dbReference type="ChEBI" id="CHEBI:57791"/>
        <dbReference type="EC" id="4.1.1.20"/>
    </reaction>
</comment>
<dbReference type="InterPro" id="IPR009006">
    <property type="entry name" value="Ala_racemase/Decarboxylase_C"/>
</dbReference>
<dbReference type="InterPro" id="IPR022643">
    <property type="entry name" value="De-COase2_C"/>
</dbReference>
<feature type="binding site" evidence="13">
    <location>
        <position position="314"/>
    </location>
    <ligand>
        <name>substrate</name>
    </ligand>
</feature>
<dbReference type="InterPro" id="IPR022653">
    <property type="entry name" value="De-COase2_pyr-phos_BS"/>
</dbReference>
<feature type="modified residue" description="N6-(pyridoxal phosphate)lysine" evidence="13 14">
    <location>
        <position position="61"/>
    </location>
</feature>
<evidence type="ECO:0000259" key="16">
    <source>
        <dbReference type="Pfam" id="PF00278"/>
    </source>
</evidence>
<evidence type="ECO:0000256" key="15">
    <source>
        <dbReference type="RuleBase" id="RU003738"/>
    </source>
</evidence>
<gene>
    <name evidence="13 18" type="primary">lysA</name>
    <name evidence="18" type="ORF">F2P58_24635</name>
    <name evidence="19" type="ORF">F2Z80_23110</name>
    <name evidence="20" type="ORF">VFDL14_08225</name>
</gene>
<comment type="pathway">
    <text evidence="9 13 15">Amino-acid biosynthesis; L-lysine biosynthesis via DAP pathway; L-lysine from DL-2,6-diaminopimelate: step 1/1.</text>
</comment>
<comment type="cofactor">
    <cofactor evidence="1 13 14 15">
        <name>pyridoxal 5'-phosphate</name>
        <dbReference type="ChEBI" id="CHEBI:597326"/>
    </cofactor>
</comment>
<comment type="function">
    <text evidence="13">Specifically catalyzes the decarboxylation of meso-diaminopimelate (meso-DAP) to L-lysine.</text>
</comment>
<evidence type="ECO:0000256" key="1">
    <source>
        <dbReference type="ARBA" id="ARBA00001933"/>
    </source>
</evidence>
<evidence type="ECO:0000256" key="14">
    <source>
        <dbReference type="PIRSR" id="PIRSR600183-50"/>
    </source>
</evidence>
<dbReference type="FunFam" id="3.20.20.10:FF:000003">
    <property type="entry name" value="Diaminopimelate decarboxylase"/>
    <property type="match status" value="1"/>
</dbReference>
<feature type="binding site" evidence="13">
    <location>
        <position position="278"/>
    </location>
    <ligand>
        <name>substrate</name>
    </ligand>
</feature>
<accession>A0A066UKZ4</accession>
<dbReference type="InterPro" id="IPR000183">
    <property type="entry name" value="Orn/DAP/Arg_de-COase"/>
</dbReference>
<evidence type="ECO:0000313" key="18">
    <source>
        <dbReference type="EMBL" id="KAB0285123.1"/>
    </source>
</evidence>
<feature type="binding site" evidence="13">
    <location>
        <position position="345"/>
    </location>
    <ligand>
        <name>substrate</name>
    </ligand>
</feature>
<dbReference type="InterPro" id="IPR022644">
    <property type="entry name" value="De-COase2_N"/>
</dbReference>